<dbReference type="AlphaFoldDB" id="A0A154LBS8"/>
<evidence type="ECO:0000313" key="8">
    <source>
        <dbReference type="EMBL" id="KZB69478.1"/>
    </source>
</evidence>
<feature type="transmembrane region" description="Helical" evidence="6">
    <location>
        <begin position="95"/>
        <end position="117"/>
    </location>
</feature>
<feature type="transmembrane region" description="Helical" evidence="6">
    <location>
        <begin position="42"/>
        <end position="62"/>
    </location>
</feature>
<dbReference type="GO" id="GO:0022904">
    <property type="term" value="P:respiratory electron transport chain"/>
    <property type="evidence" value="ECO:0007669"/>
    <property type="project" value="InterPro"/>
</dbReference>
<dbReference type="InterPro" id="IPR016174">
    <property type="entry name" value="Di-haem_cyt_TM"/>
</dbReference>
<evidence type="ECO:0000256" key="3">
    <source>
        <dbReference type="ARBA" id="ARBA00022692"/>
    </source>
</evidence>
<proteinExistence type="predicted"/>
<dbReference type="RefSeq" id="WP_062947765.1">
    <property type="nucleotide sequence ID" value="NZ_LPVY01000001.1"/>
</dbReference>
<dbReference type="InterPro" id="IPR051542">
    <property type="entry name" value="Hydrogenase_cytochrome"/>
</dbReference>
<evidence type="ECO:0000256" key="1">
    <source>
        <dbReference type="ARBA" id="ARBA00004651"/>
    </source>
</evidence>
<dbReference type="Gene3D" id="1.20.950.20">
    <property type="entry name" value="Transmembrane di-heme cytochromes, Chain C"/>
    <property type="match status" value="1"/>
</dbReference>
<dbReference type="InterPro" id="IPR011577">
    <property type="entry name" value="Cyt_b561_bac/Ni-Hgenase"/>
</dbReference>
<dbReference type="GO" id="GO:0005886">
    <property type="term" value="C:plasma membrane"/>
    <property type="evidence" value="ECO:0007669"/>
    <property type="project" value="UniProtKB-SubCell"/>
</dbReference>
<name>A0A154LBS8_9PROT</name>
<dbReference type="Pfam" id="PF01292">
    <property type="entry name" value="Ni_hydr_CYTB"/>
    <property type="match status" value="1"/>
</dbReference>
<organism evidence="8 9">
    <name type="scientific">Thalassospira lucentensis</name>
    <dbReference type="NCBI Taxonomy" id="168935"/>
    <lineage>
        <taxon>Bacteria</taxon>
        <taxon>Pseudomonadati</taxon>
        <taxon>Pseudomonadota</taxon>
        <taxon>Alphaproteobacteria</taxon>
        <taxon>Rhodospirillales</taxon>
        <taxon>Thalassospiraceae</taxon>
        <taxon>Thalassospira</taxon>
    </lineage>
</organism>
<evidence type="ECO:0000256" key="5">
    <source>
        <dbReference type="ARBA" id="ARBA00023136"/>
    </source>
</evidence>
<dbReference type="GO" id="GO:0020037">
    <property type="term" value="F:heme binding"/>
    <property type="evidence" value="ECO:0007669"/>
    <property type="project" value="TreeGrafter"/>
</dbReference>
<keyword evidence="2" id="KW-1003">Cell membrane</keyword>
<evidence type="ECO:0000256" key="2">
    <source>
        <dbReference type="ARBA" id="ARBA00022475"/>
    </source>
</evidence>
<feature type="transmembrane region" description="Helical" evidence="6">
    <location>
        <begin position="137"/>
        <end position="155"/>
    </location>
</feature>
<dbReference type="SUPFAM" id="SSF81342">
    <property type="entry name" value="Transmembrane di-heme cytochromes"/>
    <property type="match status" value="1"/>
</dbReference>
<dbReference type="EMBL" id="LPVY01000001">
    <property type="protein sequence ID" value="KZB69478.1"/>
    <property type="molecule type" value="Genomic_DNA"/>
</dbReference>
<feature type="domain" description="Cytochrome b561 bacterial/Ni-hydrogenase" evidence="7">
    <location>
        <begin position="7"/>
        <end position="168"/>
    </location>
</feature>
<gene>
    <name evidence="8" type="ORF">AUP42_00225</name>
</gene>
<dbReference type="GO" id="GO:0009055">
    <property type="term" value="F:electron transfer activity"/>
    <property type="evidence" value="ECO:0007669"/>
    <property type="project" value="InterPro"/>
</dbReference>
<keyword evidence="4 6" id="KW-1133">Transmembrane helix</keyword>
<keyword evidence="3 6" id="KW-0812">Transmembrane</keyword>
<evidence type="ECO:0000256" key="4">
    <source>
        <dbReference type="ARBA" id="ARBA00022989"/>
    </source>
</evidence>
<feature type="transmembrane region" description="Helical" evidence="6">
    <location>
        <begin position="12"/>
        <end position="30"/>
    </location>
</feature>
<dbReference type="OrthoDB" id="196472at2"/>
<accession>A0A154LBS8</accession>
<protein>
    <submittedName>
        <fullName evidence="8">Cytochrome B</fullName>
    </submittedName>
</protein>
<dbReference type="Proteomes" id="UP000076335">
    <property type="component" value="Unassembled WGS sequence"/>
</dbReference>
<comment type="subcellular location">
    <subcellularLocation>
        <location evidence="1">Cell membrane</location>
        <topology evidence="1">Multi-pass membrane protein</topology>
    </subcellularLocation>
</comment>
<evidence type="ECO:0000259" key="7">
    <source>
        <dbReference type="Pfam" id="PF01292"/>
    </source>
</evidence>
<evidence type="ECO:0000313" key="9">
    <source>
        <dbReference type="Proteomes" id="UP000076335"/>
    </source>
</evidence>
<sequence length="179" mass="20109">MVATVKVWDPLVRVFHWGLVACFAVAWISADTWDDMHEVSGYIAAALIAFRLLWGLIGPHYARFTQFLRRPTEVVTYLSDILKGRERRYIGHNPAGAAMILVLLLFMTGTALTGWLYTTSMFWGSDWVEEIHEFLANSLLVLVGLHVAGVVLASIRHQESLVRAMVSGRKRRPAGNDVN</sequence>
<dbReference type="PANTHER" id="PTHR30485:SF2">
    <property type="entry name" value="BLL0597 PROTEIN"/>
    <property type="match status" value="1"/>
</dbReference>
<keyword evidence="5 6" id="KW-0472">Membrane</keyword>
<reference evidence="8 9" key="1">
    <citation type="submission" date="2015-12" db="EMBL/GenBank/DDBJ databases">
        <title>Genome sequence of Thalassospira lucentensis MCCC 1A02072.</title>
        <authorList>
            <person name="Lu L."/>
            <person name="Lai Q."/>
            <person name="Shao Z."/>
            <person name="Qian P."/>
        </authorList>
    </citation>
    <scope>NUCLEOTIDE SEQUENCE [LARGE SCALE GENOMIC DNA]</scope>
    <source>
        <strain evidence="8 9">MCCC 1A02072</strain>
    </source>
</reference>
<evidence type="ECO:0000256" key="6">
    <source>
        <dbReference type="SAM" id="Phobius"/>
    </source>
</evidence>
<comment type="caution">
    <text evidence="8">The sequence shown here is derived from an EMBL/GenBank/DDBJ whole genome shotgun (WGS) entry which is preliminary data.</text>
</comment>
<dbReference type="PANTHER" id="PTHR30485">
    <property type="entry name" value="NI/FE-HYDROGENASE 1 B-TYPE CYTOCHROME SUBUNIT"/>
    <property type="match status" value="1"/>
</dbReference>